<reference evidence="2 3" key="1">
    <citation type="journal article" date="2012" name="BMC Genomics">
        <title>Genome-guided analysis of physiological and morphological traits of the fermentative acetate oxidizer Thermacetogenium phaeum.</title>
        <authorList>
            <person name="Oehler D."/>
            <person name="Poehlein A."/>
            <person name="Leimbach A."/>
            <person name="Muller N."/>
            <person name="Daniel R."/>
            <person name="Gottschalk G."/>
            <person name="Schink B."/>
        </authorList>
    </citation>
    <scope>NUCLEOTIDE SEQUENCE [LARGE SCALE GENOMIC DNA]</scope>
    <source>
        <strain evidence="3">ATCC BAA-254 / DSM 26808 / PB</strain>
    </source>
</reference>
<dbReference type="Pfam" id="PF10114">
    <property type="entry name" value="PocR"/>
    <property type="match status" value="1"/>
</dbReference>
<dbReference type="EMBL" id="CP003732">
    <property type="protein sequence ID" value="AFV12139.1"/>
    <property type="molecule type" value="Genomic_DNA"/>
</dbReference>
<protein>
    <submittedName>
        <fullName evidence="2">Putative histidine kinase sensor domain protein</fullName>
    </submittedName>
</protein>
<accession>K4LVV3</accession>
<organism evidence="2 3">
    <name type="scientific">Thermacetogenium phaeum (strain ATCC BAA-254 / DSM 26808 / PB)</name>
    <dbReference type="NCBI Taxonomy" id="1089553"/>
    <lineage>
        <taxon>Bacteria</taxon>
        <taxon>Bacillati</taxon>
        <taxon>Bacillota</taxon>
        <taxon>Clostridia</taxon>
        <taxon>Thermoanaerobacterales</taxon>
        <taxon>Thermoanaerobacteraceae</taxon>
        <taxon>Thermacetogenium</taxon>
    </lineage>
</organism>
<feature type="domain" description="PocR" evidence="1">
    <location>
        <begin position="48"/>
        <end position="112"/>
    </location>
</feature>
<name>K4LVV3_THEPS</name>
<dbReference type="InterPro" id="IPR018771">
    <property type="entry name" value="PocR_dom"/>
</dbReference>
<sequence length="128" mass="14247">MIDKIVTNLQIIVEIRYQRFRFTVGNINRFGSGGAERMVGKSTVKLLDLIDLDFLQDFQDNFAESVGVASLTEDEDGNALTRLSCFSELCIKIIRTTECGLRRCRQTEIRGGLGLVCRVALLLIATAS</sequence>
<dbReference type="GO" id="GO:0016301">
    <property type="term" value="F:kinase activity"/>
    <property type="evidence" value="ECO:0007669"/>
    <property type="project" value="UniProtKB-KW"/>
</dbReference>
<keyword evidence="2" id="KW-0808">Transferase</keyword>
<dbReference type="eggNOG" id="COG4936">
    <property type="taxonomic scope" value="Bacteria"/>
</dbReference>
<dbReference type="AlphaFoldDB" id="K4LVV3"/>
<dbReference type="Proteomes" id="UP000000467">
    <property type="component" value="Chromosome"/>
</dbReference>
<dbReference type="KEGG" id="tpz:Tph_c19450"/>
<dbReference type="STRING" id="1089553.Tph_c19450"/>
<evidence type="ECO:0000313" key="2">
    <source>
        <dbReference type="EMBL" id="AFV12139.1"/>
    </source>
</evidence>
<evidence type="ECO:0000313" key="3">
    <source>
        <dbReference type="Proteomes" id="UP000000467"/>
    </source>
</evidence>
<dbReference type="HOGENOM" id="CLU_1958555_0_0_9"/>
<keyword evidence="2" id="KW-0418">Kinase</keyword>
<keyword evidence="3" id="KW-1185">Reference proteome</keyword>
<gene>
    <name evidence="2" type="ordered locus">Tph_c19450</name>
</gene>
<proteinExistence type="predicted"/>
<evidence type="ECO:0000259" key="1">
    <source>
        <dbReference type="Pfam" id="PF10114"/>
    </source>
</evidence>